<dbReference type="EMBL" id="MTEJ01000212">
    <property type="protein sequence ID" value="OQX07325.1"/>
    <property type="molecule type" value="Genomic_DNA"/>
</dbReference>
<proteinExistence type="predicted"/>
<comment type="caution">
    <text evidence="1">The sequence shown here is derived from an EMBL/GenBank/DDBJ whole genome shotgun (WGS) entry which is preliminary data.</text>
</comment>
<accession>A0A1Y1QJK9</accession>
<evidence type="ECO:0000313" key="2">
    <source>
        <dbReference type="Proteomes" id="UP000192491"/>
    </source>
</evidence>
<dbReference type="AlphaFoldDB" id="A0A1Y1QJK9"/>
<dbReference type="Proteomes" id="UP000192491">
    <property type="component" value="Unassembled WGS sequence"/>
</dbReference>
<evidence type="ECO:0000313" key="1">
    <source>
        <dbReference type="EMBL" id="OQX07325.1"/>
    </source>
</evidence>
<gene>
    <name evidence="1" type="ORF">BWK73_28340</name>
</gene>
<name>A0A1Y1QJK9_9GAMM</name>
<sequence length="82" mass="9186">MNANDEEWDSVATFIVEYQSRTPAEGEKQFKTLVTQMDVDAEEDIAEEVWSGVQEEAPCEWMGGRLAGILMALGMISKDDNK</sequence>
<reference evidence="1 2" key="1">
    <citation type="submission" date="2017-01" db="EMBL/GenBank/DDBJ databases">
        <title>Novel large sulfur bacteria in the metagenomes of groundwater-fed chemosynthetic microbial mats in the Lake Huron basin.</title>
        <authorList>
            <person name="Sharrar A.M."/>
            <person name="Flood B.E."/>
            <person name="Bailey J.V."/>
            <person name="Jones D.S."/>
            <person name="Biddanda B."/>
            <person name="Ruberg S.A."/>
            <person name="Marcus D.N."/>
            <person name="Dick G.J."/>
        </authorList>
    </citation>
    <scope>NUCLEOTIDE SEQUENCE [LARGE SCALE GENOMIC DNA]</scope>
    <source>
        <strain evidence="1">A8</strain>
    </source>
</reference>
<organism evidence="1 2">
    <name type="scientific">Thiothrix lacustris</name>
    <dbReference type="NCBI Taxonomy" id="525917"/>
    <lineage>
        <taxon>Bacteria</taxon>
        <taxon>Pseudomonadati</taxon>
        <taxon>Pseudomonadota</taxon>
        <taxon>Gammaproteobacteria</taxon>
        <taxon>Thiotrichales</taxon>
        <taxon>Thiotrichaceae</taxon>
        <taxon>Thiothrix</taxon>
    </lineage>
</organism>
<protein>
    <submittedName>
        <fullName evidence="1">Uncharacterized protein</fullName>
    </submittedName>
</protein>